<protein>
    <recommendedName>
        <fullName evidence="4">DUF5362 domain-containing protein</fullName>
    </recommendedName>
</protein>
<evidence type="ECO:0000313" key="2">
    <source>
        <dbReference type="EMBL" id="PPZ92244.1"/>
    </source>
</evidence>
<dbReference type="RefSeq" id="WP_104793061.1">
    <property type="nucleotide sequence ID" value="NZ_PTPZ01000002.1"/>
</dbReference>
<dbReference type="EMBL" id="PTPZ01000002">
    <property type="protein sequence ID" value="PPZ92244.1"/>
    <property type="molecule type" value="Genomic_DNA"/>
</dbReference>
<evidence type="ECO:0008006" key="4">
    <source>
        <dbReference type="Google" id="ProtNLM"/>
    </source>
</evidence>
<keyword evidence="1" id="KW-0812">Transmembrane</keyword>
<comment type="caution">
    <text evidence="2">The sequence shown here is derived from an EMBL/GenBank/DDBJ whole genome shotgun (WGS) entry which is preliminary data.</text>
</comment>
<organism evidence="2 3">
    <name type="scientific">Cloacibacterium normanense</name>
    <dbReference type="NCBI Taxonomy" id="237258"/>
    <lineage>
        <taxon>Bacteria</taxon>
        <taxon>Pseudomonadati</taxon>
        <taxon>Bacteroidota</taxon>
        <taxon>Flavobacteriia</taxon>
        <taxon>Flavobacteriales</taxon>
        <taxon>Weeksellaceae</taxon>
    </lineage>
</organism>
<gene>
    <name evidence="2" type="ORF">C3729_04525</name>
</gene>
<feature type="transmembrane region" description="Helical" evidence="1">
    <location>
        <begin position="32"/>
        <end position="54"/>
    </location>
</feature>
<accession>A0A2S7I6R0</accession>
<sequence>MENNLHVENGENLVIDWRSKEFLKETAKWTKFLAILGFIGVGFMVLGSISILFASSSFMSNDAFPFGGRIFMMLIYLVFAVLYYFPISYLYQFSENTKKAINSNDNVAMRNAFEFLKSHYKFMGILTIILLSFYAIIIFIGLIGAGTAAMMN</sequence>
<keyword evidence="1" id="KW-1133">Transmembrane helix</keyword>
<dbReference type="Proteomes" id="UP000238565">
    <property type="component" value="Unassembled WGS sequence"/>
</dbReference>
<name>A0A2S7I6R0_9FLAO</name>
<proteinExistence type="predicted"/>
<reference evidence="2 3" key="1">
    <citation type="submission" date="2018-02" db="EMBL/GenBank/DDBJ databases">
        <title>Draft genome sequence of bacterial isolates from marine environment.</title>
        <authorList>
            <person name="Singh S.K."/>
            <person name="Hill R."/>
            <person name="Major S."/>
            <person name="Cai H."/>
            <person name="Li Y."/>
        </authorList>
    </citation>
    <scope>NUCLEOTIDE SEQUENCE [LARGE SCALE GENOMIC DNA]</scope>
    <source>
        <strain evidence="2 3">IMET F</strain>
    </source>
</reference>
<feature type="transmembrane region" description="Helical" evidence="1">
    <location>
        <begin position="66"/>
        <end position="85"/>
    </location>
</feature>
<evidence type="ECO:0000313" key="3">
    <source>
        <dbReference type="Proteomes" id="UP000238565"/>
    </source>
</evidence>
<dbReference type="AlphaFoldDB" id="A0A2S7I6R0"/>
<evidence type="ECO:0000256" key="1">
    <source>
        <dbReference type="SAM" id="Phobius"/>
    </source>
</evidence>
<keyword evidence="1" id="KW-0472">Membrane</keyword>
<feature type="transmembrane region" description="Helical" evidence="1">
    <location>
        <begin position="122"/>
        <end position="145"/>
    </location>
</feature>